<dbReference type="AlphaFoldDB" id="A0A511RM03"/>
<dbReference type="PANTHER" id="PTHR46268">
    <property type="entry name" value="STRESS RESPONSE PROTEIN NHAX"/>
    <property type="match status" value="1"/>
</dbReference>
<dbReference type="PANTHER" id="PTHR46268:SF26">
    <property type="entry name" value="UNIVERSAL STRESS PROTEIN MJ0577"/>
    <property type="match status" value="1"/>
</dbReference>
<dbReference type="RefSeq" id="WP_147148638.1">
    <property type="nucleotide sequence ID" value="NZ_BJXN01000018.1"/>
</dbReference>
<evidence type="ECO:0000313" key="4">
    <source>
        <dbReference type="Proteomes" id="UP000321827"/>
    </source>
</evidence>
<feature type="domain" description="UspA" evidence="2">
    <location>
        <begin position="2"/>
        <end position="139"/>
    </location>
</feature>
<sequence>MKILHPTDFSEASMKALEVVRQLKEPLGAELILLHTLEPTPQMPIYGDYWTERLGEVMKQAQHEALEEARKHLQTLDPDAEHHLEVGHPLRVILKYAKEKDVDLIAMGTHGADTLLERILGSITERVIEVSGKPVVATRAGIEVRPFKHFLVSTALADPSRRALEFAKKIADAVGARITLMHSVEPIAEPPIPIHMPDPRYIEERQALIEQLAKQLHEFASPYGARPLLKEAKPVEAICQVVAEEDVDAVFIGKSRQSRFMGSVTREVLERAQVPVFVHP</sequence>
<dbReference type="InterPro" id="IPR006016">
    <property type="entry name" value="UspA"/>
</dbReference>
<evidence type="ECO:0000313" key="3">
    <source>
        <dbReference type="EMBL" id="GEM90681.1"/>
    </source>
</evidence>
<dbReference type="Gene3D" id="3.40.50.620">
    <property type="entry name" value="HUPs"/>
    <property type="match status" value="2"/>
</dbReference>
<comment type="similarity">
    <text evidence="1">Belongs to the universal stress protein A family.</text>
</comment>
<protein>
    <submittedName>
        <fullName evidence="3">Universal stress protein</fullName>
    </submittedName>
</protein>
<accession>A0A511RM03</accession>
<dbReference type="EMBL" id="BJXN01000018">
    <property type="protein sequence ID" value="GEM90681.1"/>
    <property type="molecule type" value="Genomic_DNA"/>
</dbReference>
<dbReference type="PRINTS" id="PR01438">
    <property type="entry name" value="UNVRSLSTRESS"/>
</dbReference>
<name>A0A511RM03_9DEIN</name>
<dbReference type="OrthoDB" id="5564966at2"/>
<proteinExistence type="inferred from homology"/>
<evidence type="ECO:0000259" key="2">
    <source>
        <dbReference type="Pfam" id="PF00582"/>
    </source>
</evidence>
<dbReference type="InterPro" id="IPR006015">
    <property type="entry name" value="Universal_stress_UspA"/>
</dbReference>
<reference evidence="3 4" key="1">
    <citation type="submission" date="2019-07" db="EMBL/GenBank/DDBJ databases">
        <title>Whole genome shotgun sequence of Oceanithermus desulfurans NBRC 100063.</title>
        <authorList>
            <person name="Hosoyama A."/>
            <person name="Uohara A."/>
            <person name="Ohji S."/>
            <person name="Ichikawa N."/>
        </authorList>
    </citation>
    <scope>NUCLEOTIDE SEQUENCE [LARGE SCALE GENOMIC DNA]</scope>
    <source>
        <strain evidence="3 4">NBRC 100063</strain>
    </source>
</reference>
<feature type="domain" description="UspA" evidence="2">
    <location>
        <begin position="147"/>
        <end position="278"/>
    </location>
</feature>
<dbReference type="Proteomes" id="UP000321827">
    <property type="component" value="Unassembled WGS sequence"/>
</dbReference>
<organism evidence="3 4">
    <name type="scientific">Oceanithermus desulfurans NBRC 100063</name>
    <dbReference type="NCBI Taxonomy" id="1227550"/>
    <lineage>
        <taxon>Bacteria</taxon>
        <taxon>Thermotogati</taxon>
        <taxon>Deinococcota</taxon>
        <taxon>Deinococci</taxon>
        <taxon>Thermales</taxon>
        <taxon>Thermaceae</taxon>
        <taxon>Oceanithermus</taxon>
    </lineage>
</organism>
<dbReference type="CDD" id="cd00293">
    <property type="entry name" value="USP-like"/>
    <property type="match status" value="2"/>
</dbReference>
<dbReference type="SUPFAM" id="SSF52402">
    <property type="entry name" value="Adenine nucleotide alpha hydrolases-like"/>
    <property type="match status" value="2"/>
</dbReference>
<dbReference type="InterPro" id="IPR014729">
    <property type="entry name" value="Rossmann-like_a/b/a_fold"/>
</dbReference>
<comment type="caution">
    <text evidence="3">The sequence shown here is derived from an EMBL/GenBank/DDBJ whole genome shotgun (WGS) entry which is preliminary data.</text>
</comment>
<evidence type="ECO:0000256" key="1">
    <source>
        <dbReference type="ARBA" id="ARBA00008791"/>
    </source>
</evidence>
<gene>
    <name evidence="3" type="ORF">ODE01S_21150</name>
</gene>
<dbReference type="Pfam" id="PF00582">
    <property type="entry name" value="Usp"/>
    <property type="match status" value="2"/>
</dbReference>